<dbReference type="EMBL" id="JBANEI010000012">
    <property type="protein sequence ID" value="MEI2683197.1"/>
    <property type="molecule type" value="Genomic_DNA"/>
</dbReference>
<evidence type="ECO:0000256" key="1">
    <source>
        <dbReference type="ARBA" id="ARBA00001947"/>
    </source>
</evidence>
<keyword evidence="7 10" id="KW-0862">Zinc</keyword>
<reference evidence="12 13" key="1">
    <citation type="submission" date="2024-02" db="EMBL/GenBank/DDBJ databases">
        <title>First report Erwinia aphidicola in onion in Chile.</title>
        <authorList>
            <person name="Valenzuela M."/>
            <person name="Pena M."/>
            <person name="Dutta B."/>
        </authorList>
    </citation>
    <scope>NUCLEOTIDE SEQUENCE [LARGE SCALE GENOMIC DNA]</scope>
    <source>
        <strain evidence="12 13">QCJ3A</strain>
    </source>
</reference>
<dbReference type="EC" id="4.2.1.1" evidence="4 10"/>
<sequence length="243" mass="27093">MKLFIAATLLALSASACAESAPHWSYEGQAGPENWGNLSEKFATCKLGQFQSPIDIRFVTKANLPALKMDYHSEAESLVNNGHTLQVTVDDEDEFKLDNRVFTLRQYHFHAPSENLINGKRYPLEVHFVHADAKGSLAVVAVMFDVGAENSALNPILKHIPAELNQSVKLDERYDLKPLFPTDLHYYRFSGSLTTPPCTEGLRWLVMKNPVTLSAAQLAQFQKALAQSNNRPVQPLNGRMVVE</sequence>
<dbReference type="SUPFAM" id="SSF51069">
    <property type="entry name" value="Carbonic anhydrase"/>
    <property type="match status" value="1"/>
</dbReference>
<evidence type="ECO:0000259" key="11">
    <source>
        <dbReference type="PROSITE" id="PS51144"/>
    </source>
</evidence>
<keyword evidence="13" id="KW-1185">Reference proteome</keyword>
<evidence type="ECO:0000313" key="12">
    <source>
        <dbReference type="EMBL" id="MEI2683197.1"/>
    </source>
</evidence>
<dbReference type="PANTHER" id="PTHR18952:SF265">
    <property type="entry name" value="CARBONIC ANHYDRASE"/>
    <property type="match status" value="1"/>
</dbReference>
<evidence type="ECO:0000256" key="3">
    <source>
        <dbReference type="ARBA" id="ARBA00010718"/>
    </source>
</evidence>
<evidence type="ECO:0000256" key="9">
    <source>
        <dbReference type="ARBA" id="ARBA00048348"/>
    </source>
</evidence>
<keyword evidence="10" id="KW-0732">Signal</keyword>
<dbReference type="PROSITE" id="PS00162">
    <property type="entry name" value="ALPHA_CA_1"/>
    <property type="match status" value="1"/>
</dbReference>
<comment type="caution">
    <text evidence="12">The sequence shown here is derived from an EMBL/GenBank/DDBJ whole genome shotgun (WGS) entry which is preliminary data.</text>
</comment>
<comment type="cofactor">
    <cofactor evidence="1 10">
        <name>Zn(2+)</name>
        <dbReference type="ChEBI" id="CHEBI:29105"/>
    </cofactor>
</comment>
<dbReference type="InterPro" id="IPR036398">
    <property type="entry name" value="CA_dom_sf"/>
</dbReference>
<evidence type="ECO:0000256" key="2">
    <source>
        <dbReference type="ARBA" id="ARBA00002904"/>
    </source>
</evidence>
<evidence type="ECO:0000313" key="13">
    <source>
        <dbReference type="Proteomes" id="UP001306592"/>
    </source>
</evidence>
<dbReference type="PANTHER" id="PTHR18952">
    <property type="entry name" value="CARBONIC ANHYDRASE"/>
    <property type="match status" value="1"/>
</dbReference>
<keyword evidence="8 10" id="KW-0456">Lyase</keyword>
<name>A0ABU8DJJ9_ERWAP</name>
<evidence type="ECO:0000256" key="6">
    <source>
        <dbReference type="ARBA" id="ARBA00022723"/>
    </source>
</evidence>
<feature type="domain" description="Alpha-carbonic anhydrase" evidence="11">
    <location>
        <begin position="22"/>
        <end position="243"/>
    </location>
</feature>
<evidence type="ECO:0000256" key="10">
    <source>
        <dbReference type="RuleBase" id="RU367011"/>
    </source>
</evidence>
<dbReference type="SMART" id="SM01057">
    <property type="entry name" value="Carb_anhydrase"/>
    <property type="match status" value="1"/>
</dbReference>
<comment type="catalytic activity">
    <reaction evidence="9 10">
        <text>hydrogencarbonate + H(+) = CO2 + H2O</text>
        <dbReference type="Rhea" id="RHEA:10748"/>
        <dbReference type="ChEBI" id="CHEBI:15377"/>
        <dbReference type="ChEBI" id="CHEBI:15378"/>
        <dbReference type="ChEBI" id="CHEBI:16526"/>
        <dbReference type="ChEBI" id="CHEBI:17544"/>
        <dbReference type="EC" id="4.2.1.1"/>
    </reaction>
</comment>
<gene>
    <name evidence="12" type="ORF">V8N49_16225</name>
</gene>
<organism evidence="12 13">
    <name type="scientific">Erwinia aphidicola</name>
    <dbReference type="NCBI Taxonomy" id="68334"/>
    <lineage>
        <taxon>Bacteria</taxon>
        <taxon>Pseudomonadati</taxon>
        <taxon>Pseudomonadota</taxon>
        <taxon>Gammaproteobacteria</taxon>
        <taxon>Enterobacterales</taxon>
        <taxon>Erwiniaceae</taxon>
        <taxon>Erwinia</taxon>
    </lineage>
</organism>
<dbReference type="PROSITE" id="PS51257">
    <property type="entry name" value="PROKAR_LIPOPROTEIN"/>
    <property type="match status" value="1"/>
</dbReference>
<keyword evidence="6 10" id="KW-0479">Metal-binding</keyword>
<protein>
    <recommendedName>
        <fullName evidence="5 10">Carbonic anhydrase</fullName>
        <ecNumber evidence="4 10">4.2.1.1</ecNumber>
    </recommendedName>
</protein>
<dbReference type="InterPro" id="IPR023561">
    <property type="entry name" value="Carbonic_anhydrase_a-class"/>
</dbReference>
<dbReference type="Proteomes" id="UP001306592">
    <property type="component" value="Unassembled WGS sequence"/>
</dbReference>
<proteinExistence type="inferred from homology"/>
<evidence type="ECO:0000256" key="8">
    <source>
        <dbReference type="ARBA" id="ARBA00023239"/>
    </source>
</evidence>
<dbReference type="Pfam" id="PF00194">
    <property type="entry name" value="Carb_anhydrase"/>
    <property type="match status" value="1"/>
</dbReference>
<dbReference type="CDD" id="cd03124">
    <property type="entry name" value="alpha_CA_prokaryotic_like"/>
    <property type="match status" value="1"/>
</dbReference>
<feature type="chain" id="PRO_5044971246" description="Carbonic anhydrase" evidence="10">
    <location>
        <begin position="19"/>
        <end position="243"/>
    </location>
</feature>
<dbReference type="RefSeq" id="WP_048915547.1">
    <property type="nucleotide sequence ID" value="NZ_CAKKMT010000006.1"/>
</dbReference>
<dbReference type="InterPro" id="IPR018338">
    <property type="entry name" value="Carbonic_anhydrase_a-class_CS"/>
</dbReference>
<evidence type="ECO:0000256" key="5">
    <source>
        <dbReference type="ARBA" id="ARBA00014628"/>
    </source>
</evidence>
<dbReference type="InterPro" id="IPR041891">
    <property type="entry name" value="Alpha_CA_prokaryot-like"/>
</dbReference>
<dbReference type="PROSITE" id="PS51144">
    <property type="entry name" value="ALPHA_CA_2"/>
    <property type="match status" value="1"/>
</dbReference>
<accession>A0ABU8DJJ9</accession>
<feature type="signal peptide" evidence="10">
    <location>
        <begin position="1"/>
        <end position="18"/>
    </location>
</feature>
<comment type="similarity">
    <text evidence="3 10">Belongs to the alpha-carbonic anhydrase family.</text>
</comment>
<evidence type="ECO:0000256" key="4">
    <source>
        <dbReference type="ARBA" id="ARBA00012925"/>
    </source>
</evidence>
<evidence type="ECO:0000256" key="7">
    <source>
        <dbReference type="ARBA" id="ARBA00022833"/>
    </source>
</evidence>
<dbReference type="InterPro" id="IPR001148">
    <property type="entry name" value="CA_dom"/>
</dbReference>
<dbReference type="Gene3D" id="3.10.200.10">
    <property type="entry name" value="Alpha carbonic anhydrase"/>
    <property type="match status" value="1"/>
</dbReference>
<comment type="function">
    <text evidence="2 10">Reversible hydration of carbon dioxide.</text>
</comment>